<feature type="repeat" description="TPR" evidence="3">
    <location>
        <begin position="522"/>
        <end position="555"/>
    </location>
</feature>
<feature type="compositionally biased region" description="Polar residues" evidence="4">
    <location>
        <begin position="977"/>
        <end position="1000"/>
    </location>
</feature>
<evidence type="ECO:0000313" key="5">
    <source>
        <dbReference type="EMBL" id="KAF0975230.1"/>
    </source>
</evidence>
<dbReference type="InterPro" id="IPR019734">
    <property type="entry name" value="TPR_rpt"/>
</dbReference>
<name>A0A6A5BML2_NAEFO</name>
<dbReference type="SUPFAM" id="SSF48452">
    <property type="entry name" value="TPR-like"/>
    <property type="match status" value="3"/>
</dbReference>
<keyword evidence="2 3" id="KW-0802">TPR repeat</keyword>
<dbReference type="Gene3D" id="1.25.40.10">
    <property type="entry name" value="Tetratricopeptide repeat domain"/>
    <property type="match status" value="4"/>
</dbReference>
<feature type="region of interest" description="Disordered" evidence="4">
    <location>
        <begin position="169"/>
        <end position="285"/>
    </location>
</feature>
<gene>
    <name evidence="5" type="ORF">FDP41_005982</name>
</gene>
<evidence type="ECO:0000256" key="1">
    <source>
        <dbReference type="ARBA" id="ARBA00022737"/>
    </source>
</evidence>
<evidence type="ECO:0000313" key="6">
    <source>
        <dbReference type="Proteomes" id="UP000444721"/>
    </source>
</evidence>
<dbReference type="Pfam" id="PF13424">
    <property type="entry name" value="TPR_12"/>
    <property type="match status" value="4"/>
</dbReference>
<dbReference type="EMBL" id="VFQX01000048">
    <property type="protein sequence ID" value="KAF0975230.1"/>
    <property type="molecule type" value="Genomic_DNA"/>
</dbReference>
<dbReference type="GeneID" id="68113200"/>
<dbReference type="Proteomes" id="UP000444721">
    <property type="component" value="Unassembled WGS sequence"/>
</dbReference>
<dbReference type="RefSeq" id="XP_044559943.1">
    <property type="nucleotide sequence ID" value="XM_044709567.1"/>
</dbReference>
<protein>
    <submittedName>
        <fullName evidence="5">Uncharacterized protein</fullName>
    </submittedName>
</protein>
<dbReference type="VEuPathDB" id="AmoebaDB:FDP41_005982"/>
<feature type="region of interest" description="Disordered" evidence="4">
    <location>
        <begin position="349"/>
        <end position="389"/>
    </location>
</feature>
<dbReference type="PROSITE" id="PS50005">
    <property type="entry name" value="TPR"/>
    <property type="match status" value="1"/>
</dbReference>
<evidence type="ECO:0000256" key="3">
    <source>
        <dbReference type="PROSITE-ProRule" id="PRU00339"/>
    </source>
</evidence>
<feature type="compositionally biased region" description="Basic and acidic residues" evidence="4">
    <location>
        <begin position="169"/>
        <end position="185"/>
    </location>
</feature>
<dbReference type="PANTHER" id="PTHR45641:SF19">
    <property type="entry name" value="NEPHROCYSTIN-3"/>
    <property type="match status" value="1"/>
</dbReference>
<organism evidence="5 6">
    <name type="scientific">Naegleria fowleri</name>
    <name type="common">Brain eating amoeba</name>
    <dbReference type="NCBI Taxonomy" id="5763"/>
    <lineage>
        <taxon>Eukaryota</taxon>
        <taxon>Discoba</taxon>
        <taxon>Heterolobosea</taxon>
        <taxon>Tetramitia</taxon>
        <taxon>Eutetramitia</taxon>
        <taxon>Vahlkampfiidae</taxon>
        <taxon>Naegleria</taxon>
    </lineage>
</organism>
<feature type="region of interest" description="Disordered" evidence="4">
    <location>
        <begin position="100"/>
        <end position="127"/>
    </location>
</feature>
<feature type="region of interest" description="Disordered" evidence="4">
    <location>
        <begin position="1"/>
        <end position="44"/>
    </location>
</feature>
<dbReference type="AlphaFoldDB" id="A0A6A5BML2"/>
<feature type="compositionally biased region" description="Low complexity" evidence="4">
    <location>
        <begin position="13"/>
        <end position="41"/>
    </location>
</feature>
<sequence length="1013" mass="114894">MLINNKNNQQTCSSSNRNNMVNSSISFNNNLSTTTTNTDDLSNTERLFRQVKSTSKLSKNSSSSNIQISPQASRCDYSVFGPNEIVNTRLEQHENNFNNLSPTSLFSPSSVNNKGRQPQNDPNNIMSPVFANQQLGQANNNMNNLSLEDAWHERMKEIQRGVHVFHTLFDDHTNPRGDSKAHDESNENSQTEMDSPPAHSSQSRQGSKSAANTADPKCLFSPQPYTPFPKNVVNLQTPTPFRKHSGDIEKYKPLINREQTPGGDSPFLDHFGKDNQDDGSDPYSYDQPCSPSFPISNDNVVTTVTPHVVKDQNQQPVVRAITTEQDLTAPTKFLVMSPQNFEERFINSLAEKPDDEKNNKTPITNKHSHKTTNKTKSISKESPSNTQSDIHQMKAHACQLLHEGLLQQAVETAQQCKQQILKNYGNDNEHLIYIFILLGECYTHLAKFKEAKTCLLEAKRILDRKFNARSENRTLALFCIQIFNDLGYLMKLQGKFKLAIEMYRKHLMLKLKYFPSHSNEVASAYNQLGVVYTMVGSFDLAMESLHRAKKLREALFGPSHIETATVYNNIGNVYLYKGEYLLALNCYKQGKEIIEHCGMMEHPDFATSLVNMATSLKGLKQYEESLLLYEKALNIREKILGEFHHSTISCYVMIGNLHLSAGNLKQAEDYISHATSIREHDCGVNHVDTGFCYLSMGNIRQQAGDFEEALHYYNTVKDIFEEHFGEKHPDTLLVYENMASVLMSMGNGNAALDWLFKVVNAQQELAQHPSLAILFNTIGNILRQQARNDEAFEYYQKARSIFEKVYGFEHEWNAVIYTNIGHLYFSSFQNKTNDVEMIKALSKIPGKGLNRSSTMSIRRSSIGMLSPEESRSFVQNLKINETLKFYTQAKSIRERLFGPHHMETVKSYQNLAIVYAAMKNFTLAYQYIVNCKKIQEIHFPNQEPEMKETSRIMAEIVRESAGKVNRKSSGVFIASSPARSRNTNNQTHTTASSSSMLGNRSLHSLLENNNTYT</sequence>
<accession>A0A6A5BML2</accession>
<feature type="compositionally biased region" description="Polar residues" evidence="4">
    <location>
        <begin position="1"/>
        <end position="12"/>
    </location>
</feature>
<keyword evidence="6" id="KW-1185">Reference proteome</keyword>
<comment type="caution">
    <text evidence="5">The sequence shown here is derived from an EMBL/GenBank/DDBJ whole genome shotgun (WGS) entry which is preliminary data.</text>
</comment>
<dbReference type="PANTHER" id="PTHR45641">
    <property type="entry name" value="TETRATRICOPEPTIDE REPEAT PROTEIN (AFU_ORTHOLOGUE AFUA_6G03870)"/>
    <property type="match status" value="1"/>
</dbReference>
<feature type="region of interest" description="Disordered" evidence="4">
    <location>
        <begin position="973"/>
        <end position="1000"/>
    </location>
</feature>
<dbReference type="OMA" id="DYISHAT"/>
<keyword evidence="1" id="KW-0677">Repeat</keyword>
<dbReference type="SMART" id="SM00028">
    <property type="entry name" value="TPR"/>
    <property type="match status" value="10"/>
</dbReference>
<dbReference type="VEuPathDB" id="AmoebaDB:NF0114610"/>
<proteinExistence type="predicted"/>
<dbReference type="OrthoDB" id="1667894at2759"/>
<evidence type="ECO:0000256" key="2">
    <source>
        <dbReference type="ARBA" id="ARBA00022803"/>
    </source>
</evidence>
<evidence type="ECO:0000256" key="4">
    <source>
        <dbReference type="SAM" id="MobiDB-lite"/>
    </source>
</evidence>
<reference evidence="5 6" key="1">
    <citation type="journal article" date="2019" name="Sci. Rep.">
        <title>Nanopore sequencing improves the draft genome of the human pathogenic amoeba Naegleria fowleri.</title>
        <authorList>
            <person name="Liechti N."/>
            <person name="Schurch N."/>
            <person name="Bruggmann R."/>
            <person name="Wittwer M."/>
        </authorList>
    </citation>
    <scope>NUCLEOTIDE SEQUENCE [LARGE SCALE GENOMIC DNA]</scope>
    <source>
        <strain evidence="5 6">ATCC 30894</strain>
    </source>
</reference>
<feature type="compositionally biased region" description="Polar residues" evidence="4">
    <location>
        <begin position="187"/>
        <end position="212"/>
    </location>
</feature>
<dbReference type="VEuPathDB" id="AmoebaDB:NfTy_043610"/>
<dbReference type="InterPro" id="IPR011990">
    <property type="entry name" value="TPR-like_helical_dom_sf"/>
</dbReference>
<feature type="compositionally biased region" description="Basic and acidic residues" evidence="4">
    <location>
        <begin position="349"/>
        <end position="359"/>
    </location>
</feature>